<keyword evidence="2" id="KW-0472">Membrane</keyword>
<dbReference type="OrthoDB" id="410267at2759"/>
<evidence type="ECO:0000313" key="3">
    <source>
        <dbReference type="EMBL" id="KAJ5182258.1"/>
    </source>
</evidence>
<keyword evidence="4" id="KW-1185">Reference proteome</keyword>
<gene>
    <name evidence="3" type="ORF">N7449_012405</name>
</gene>
<evidence type="ECO:0000256" key="1">
    <source>
        <dbReference type="SAM" id="MobiDB-lite"/>
    </source>
</evidence>
<proteinExistence type="predicted"/>
<evidence type="ECO:0000256" key="2">
    <source>
        <dbReference type="SAM" id="Phobius"/>
    </source>
</evidence>
<keyword evidence="2" id="KW-0812">Transmembrane</keyword>
<dbReference type="EMBL" id="JAPQKQ010000009">
    <property type="protein sequence ID" value="KAJ5182258.1"/>
    <property type="molecule type" value="Genomic_DNA"/>
</dbReference>
<evidence type="ECO:0000313" key="4">
    <source>
        <dbReference type="Proteomes" id="UP001150942"/>
    </source>
</evidence>
<protein>
    <submittedName>
        <fullName evidence="3">Uncharacterized protein</fullName>
    </submittedName>
</protein>
<organism evidence="3 4">
    <name type="scientific">Penicillium cf. viridicatum</name>
    <dbReference type="NCBI Taxonomy" id="2972119"/>
    <lineage>
        <taxon>Eukaryota</taxon>
        <taxon>Fungi</taxon>
        <taxon>Dikarya</taxon>
        <taxon>Ascomycota</taxon>
        <taxon>Pezizomycotina</taxon>
        <taxon>Eurotiomycetes</taxon>
        <taxon>Eurotiomycetidae</taxon>
        <taxon>Eurotiales</taxon>
        <taxon>Aspergillaceae</taxon>
        <taxon>Penicillium</taxon>
    </lineage>
</organism>
<sequence length="80" mass="8708">MSSISNSNTQDRQGDVSLTINSTLDPINPDHEKKIQFEVEALSYEYPEGGLSAWIVVAGPSMMMACTFGMMSTVGVLQSY</sequence>
<feature type="compositionally biased region" description="Polar residues" evidence="1">
    <location>
        <begin position="1"/>
        <end position="25"/>
    </location>
</feature>
<reference evidence="3" key="1">
    <citation type="submission" date="2022-11" db="EMBL/GenBank/DDBJ databases">
        <authorList>
            <person name="Petersen C."/>
        </authorList>
    </citation>
    <scope>NUCLEOTIDE SEQUENCE</scope>
    <source>
        <strain evidence="3">IBT 20477</strain>
    </source>
</reference>
<dbReference type="Proteomes" id="UP001150942">
    <property type="component" value="Unassembled WGS sequence"/>
</dbReference>
<feature type="transmembrane region" description="Helical" evidence="2">
    <location>
        <begin position="51"/>
        <end position="77"/>
    </location>
</feature>
<feature type="region of interest" description="Disordered" evidence="1">
    <location>
        <begin position="1"/>
        <end position="26"/>
    </location>
</feature>
<comment type="caution">
    <text evidence="3">The sequence shown here is derived from an EMBL/GenBank/DDBJ whole genome shotgun (WGS) entry which is preliminary data.</text>
</comment>
<dbReference type="AlphaFoldDB" id="A0A9W9LY60"/>
<name>A0A9W9LY60_9EURO</name>
<keyword evidence="2" id="KW-1133">Transmembrane helix</keyword>
<accession>A0A9W9LY60</accession>
<reference evidence="3" key="2">
    <citation type="journal article" date="2023" name="IMA Fungus">
        <title>Comparative genomic study of the Penicillium genus elucidates a diverse pangenome and 15 lateral gene transfer events.</title>
        <authorList>
            <person name="Petersen C."/>
            <person name="Sorensen T."/>
            <person name="Nielsen M.R."/>
            <person name="Sondergaard T.E."/>
            <person name="Sorensen J.L."/>
            <person name="Fitzpatrick D.A."/>
            <person name="Frisvad J.C."/>
            <person name="Nielsen K.L."/>
        </authorList>
    </citation>
    <scope>NUCLEOTIDE SEQUENCE</scope>
    <source>
        <strain evidence="3">IBT 20477</strain>
    </source>
</reference>